<keyword evidence="2" id="KW-1185">Reference proteome</keyword>
<name>A0A084JAE2_9CLOT</name>
<accession>A0A084JAE2</accession>
<sequence length="85" mass="9889">MEEMNIITLTDSETMEKVELEIVEDLTIDGEHYVILAPLEEEEEAYVYKVIGEGATASYEMVEDEAEFDKVVAEYDKIFEEEMRK</sequence>
<proteinExistence type="predicted"/>
<dbReference type="Proteomes" id="UP000028542">
    <property type="component" value="Unassembled WGS sequence"/>
</dbReference>
<dbReference type="STRING" id="318464.IO99_12385"/>
<dbReference type="InterPro" id="IPR009711">
    <property type="entry name" value="UPF0473"/>
</dbReference>
<evidence type="ECO:0000313" key="1">
    <source>
        <dbReference type="EMBL" id="KEZ85926.1"/>
    </source>
</evidence>
<dbReference type="RefSeq" id="WP_035133677.1">
    <property type="nucleotide sequence ID" value="NZ_JPMD01000028.1"/>
</dbReference>
<dbReference type="Pfam" id="PF06949">
    <property type="entry name" value="DUF1292"/>
    <property type="match status" value="1"/>
</dbReference>
<organism evidence="1 2">
    <name type="scientific">Clostridium sulfidigenes</name>
    <dbReference type="NCBI Taxonomy" id="318464"/>
    <lineage>
        <taxon>Bacteria</taxon>
        <taxon>Bacillati</taxon>
        <taxon>Bacillota</taxon>
        <taxon>Clostridia</taxon>
        <taxon>Eubacteriales</taxon>
        <taxon>Clostridiaceae</taxon>
        <taxon>Clostridium</taxon>
    </lineage>
</organism>
<protein>
    <submittedName>
        <fullName evidence="1">Uncharacterized protein</fullName>
    </submittedName>
</protein>
<dbReference type="EMBL" id="JPMD01000028">
    <property type="protein sequence ID" value="KEZ85926.1"/>
    <property type="molecule type" value="Genomic_DNA"/>
</dbReference>
<gene>
    <name evidence="1" type="ORF">IO99_12385</name>
</gene>
<reference evidence="1 2" key="1">
    <citation type="submission" date="2014-07" db="EMBL/GenBank/DDBJ databases">
        <title>Draft genome of Clostridium sulfidigenes 113A isolated from sediments associated with methane hydrate from Krishna Godavari basin.</title>
        <authorList>
            <person name="Honkalas V.S."/>
            <person name="Dabir A.P."/>
            <person name="Arora P."/>
            <person name="Dhakephalkar P.K."/>
        </authorList>
    </citation>
    <scope>NUCLEOTIDE SEQUENCE [LARGE SCALE GENOMIC DNA]</scope>
    <source>
        <strain evidence="1 2">113A</strain>
    </source>
</reference>
<dbReference type="AlphaFoldDB" id="A0A084JAE2"/>
<evidence type="ECO:0000313" key="2">
    <source>
        <dbReference type="Proteomes" id="UP000028542"/>
    </source>
</evidence>
<comment type="caution">
    <text evidence="1">The sequence shown here is derived from an EMBL/GenBank/DDBJ whole genome shotgun (WGS) entry which is preliminary data.</text>
</comment>